<evidence type="ECO:0000256" key="7">
    <source>
        <dbReference type="ARBA" id="ARBA00023172"/>
    </source>
</evidence>
<evidence type="ECO:0000256" key="9">
    <source>
        <dbReference type="ARBA" id="ARBA00023242"/>
    </source>
</evidence>
<dbReference type="GO" id="GO:0008094">
    <property type="term" value="F:ATP-dependent activity, acting on DNA"/>
    <property type="evidence" value="ECO:0000318"/>
    <property type="project" value="GO_Central"/>
</dbReference>
<evidence type="ECO:0000313" key="11">
    <source>
        <dbReference type="EMBL" id="GAQ85938.1"/>
    </source>
</evidence>
<name>A0A1Y1ICX6_KLENI</name>
<gene>
    <name evidence="11" type="ORF">KFL_002620050</name>
</gene>
<dbReference type="InterPro" id="IPR016467">
    <property type="entry name" value="DNA_recomb/repair_RecA-like"/>
</dbReference>
<keyword evidence="12" id="KW-1185">Reference proteome</keyword>
<dbReference type="PANTHER" id="PTHR46456">
    <property type="entry name" value="DNA REPAIR PROTEIN RAD51 HOMOLOG 2"/>
    <property type="match status" value="1"/>
</dbReference>
<dbReference type="InterPro" id="IPR003593">
    <property type="entry name" value="AAA+_ATPase"/>
</dbReference>
<organism evidence="11 12">
    <name type="scientific">Klebsormidium nitens</name>
    <name type="common">Green alga</name>
    <name type="synonym">Ulothrix nitens</name>
    <dbReference type="NCBI Taxonomy" id="105231"/>
    <lineage>
        <taxon>Eukaryota</taxon>
        <taxon>Viridiplantae</taxon>
        <taxon>Streptophyta</taxon>
        <taxon>Klebsormidiophyceae</taxon>
        <taxon>Klebsormidiales</taxon>
        <taxon>Klebsormidiaceae</taxon>
        <taxon>Klebsormidium</taxon>
    </lineage>
</organism>
<protein>
    <submittedName>
        <fullName evidence="11">Putative DNA repair protein RAD51</fullName>
    </submittedName>
</protein>
<dbReference type="GO" id="GO:0003690">
    <property type="term" value="F:double-stranded DNA binding"/>
    <property type="evidence" value="ECO:0000318"/>
    <property type="project" value="GO_Central"/>
</dbReference>
<dbReference type="GO" id="GO:0005524">
    <property type="term" value="F:ATP binding"/>
    <property type="evidence" value="ECO:0007669"/>
    <property type="project" value="UniProtKB-KW"/>
</dbReference>
<keyword evidence="6" id="KW-0238">DNA-binding</keyword>
<dbReference type="OrthoDB" id="5957327at2759"/>
<dbReference type="SMART" id="SM00382">
    <property type="entry name" value="AAA"/>
    <property type="match status" value="1"/>
</dbReference>
<evidence type="ECO:0000256" key="2">
    <source>
        <dbReference type="ARBA" id="ARBA00007095"/>
    </source>
</evidence>
<keyword evidence="9" id="KW-0539">Nucleus</keyword>
<proteinExistence type="inferred from homology"/>
<keyword evidence="3" id="KW-0547">Nucleotide-binding</keyword>
<evidence type="ECO:0000256" key="6">
    <source>
        <dbReference type="ARBA" id="ARBA00023125"/>
    </source>
</evidence>
<keyword evidence="8" id="KW-0234">DNA repair</keyword>
<dbReference type="SUPFAM" id="SSF52540">
    <property type="entry name" value="P-loop containing nucleoside triphosphate hydrolases"/>
    <property type="match status" value="1"/>
</dbReference>
<dbReference type="GO" id="GO:0003697">
    <property type="term" value="F:single-stranded DNA binding"/>
    <property type="evidence" value="ECO:0000318"/>
    <property type="project" value="GO_Central"/>
</dbReference>
<evidence type="ECO:0000256" key="1">
    <source>
        <dbReference type="ARBA" id="ARBA00004123"/>
    </source>
</evidence>
<dbReference type="EMBL" id="DF237211">
    <property type="protein sequence ID" value="GAQ85938.1"/>
    <property type="molecule type" value="Genomic_DNA"/>
</dbReference>
<dbReference type="InterPro" id="IPR027417">
    <property type="entry name" value="P-loop_NTPase"/>
</dbReference>
<dbReference type="InterPro" id="IPR030548">
    <property type="entry name" value="RAD51B"/>
</dbReference>
<dbReference type="PANTHER" id="PTHR46456:SF1">
    <property type="entry name" value="DNA REPAIR PROTEIN RAD51 HOMOLOG 2"/>
    <property type="match status" value="1"/>
</dbReference>
<evidence type="ECO:0000313" key="12">
    <source>
        <dbReference type="Proteomes" id="UP000054558"/>
    </source>
</evidence>
<dbReference type="GO" id="GO:0140664">
    <property type="term" value="F:ATP-dependent DNA damage sensor activity"/>
    <property type="evidence" value="ECO:0007669"/>
    <property type="project" value="InterPro"/>
</dbReference>
<evidence type="ECO:0000259" key="10">
    <source>
        <dbReference type="PROSITE" id="PS50162"/>
    </source>
</evidence>
<evidence type="ECO:0000256" key="3">
    <source>
        <dbReference type="ARBA" id="ARBA00022741"/>
    </source>
</evidence>
<dbReference type="Pfam" id="PF08423">
    <property type="entry name" value="Rad51"/>
    <property type="match status" value="1"/>
</dbReference>
<dbReference type="PIRSF" id="PIRSF005856">
    <property type="entry name" value="Rad51"/>
    <property type="match status" value="1"/>
</dbReference>
<keyword evidence="7" id="KW-0233">DNA recombination</keyword>
<dbReference type="Gene3D" id="3.40.50.300">
    <property type="entry name" value="P-loop containing nucleotide triphosphate hydrolases"/>
    <property type="match status" value="1"/>
</dbReference>
<reference evidence="11 12" key="1">
    <citation type="journal article" date="2014" name="Nat. Commun.">
        <title>Klebsormidium flaccidum genome reveals primary factors for plant terrestrial adaptation.</title>
        <authorList>
            <person name="Hori K."/>
            <person name="Maruyama F."/>
            <person name="Fujisawa T."/>
            <person name="Togashi T."/>
            <person name="Yamamoto N."/>
            <person name="Seo M."/>
            <person name="Sato S."/>
            <person name="Yamada T."/>
            <person name="Mori H."/>
            <person name="Tajima N."/>
            <person name="Moriyama T."/>
            <person name="Ikeuchi M."/>
            <person name="Watanabe M."/>
            <person name="Wada H."/>
            <person name="Kobayashi K."/>
            <person name="Saito M."/>
            <person name="Masuda T."/>
            <person name="Sasaki-Sekimoto Y."/>
            <person name="Mashiguchi K."/>
            <person name="Awai K."/>
            <person name="Shimojima M."/>
            <person name="Masuda S."/>
            <person name="Iwai M."/>
            <person name="Nobusawa T."/>
            <person name="Narise T."/>
            <person name="Kondo S."/>
            <person name="Saito H."/>
            <person name="Sato R."/>
            <person name="Murakawa M."/>
            <person name="Ihara Y."/>
            <person name="Oshima-Yamada Y."/>
            <person name="Ohtaka K."/>
            <person name="Satoh M."/>
            <person name="Sonobe K."/>
            <person name="Ishii M."/>
            <person name="Ohtani R."/>
            <person name="Kanamori-Sato M."/>
            <person name="Honoki R."/>
            <person name="Miyazaki D."/>
            <person name="Mochizuki H."/>
            <person name="Umetsu J."/>
            <person name="Higashi K."/>
            <person name="Shibata D."/>
            <person name="Kamiya Y."/>
            <person name="Sato N."/>
            <person name="Nakamura Y."/>
            <person name="Tabata S."/>
            <person name="Ida S."/>
            <person name="Kurokawa K."/>
            <person name="Ohta H."/>
        </authorList>
    </citation>
    <scope>NUCLEOTIDE SEQUENCE [LARGE SCALE GENOMIC DNA]</scope>
    <source>
        <strain evidence="11 12">NIES-2285</strain>
    </source>
</reference>
<evidence type="ECO:0000256" key="5">
    <source>
        <dbReference type="ARBA" id="ARBA00022840"/>
    </source>
</evidence>
<comment type="similarity">
    <text evidence="2">Belongs to the RecA family. RAD51 subfamily.</text>
</comment>
<dbReference type="InterPro" id="IPR020588">
    <property type="entry name" value="RecA_ATP-bd"/>
</dbReference>
<keyword evidence="5" id="KW-0067">ATP-binding</keyword>
<dbReference type="GO" id="GO:0005657">
    <property type="term" value="C:replication fork"/>
    <property type="evidence" value="ECO:0000318"/>
    <property type="project" value="GO_Central"/>
</dbReference>
<sequence length="391" mass="42604">MGSKEISRLNIEGLVAHRLKSRRLETAKDVLCKTELDLVELLDLPADVVAKAVAAISQNVAPTRRTVLEMYMDQQQPGDIQGGHLHTDLPKLPTNLPSLDDALRGGVPLGSITELVGPAGVGKTQLCLMLSIFATLPTDIGGLDGKCVYIDTENKFSAKRLIEIATMRLPDSFPDEQAVQHLTSRVLVLRPNSAIDLLTRLQKLEEAMIREKAKLIVLDSVAALVRSEYGHDQLQQRQDLLGRQAALLKYLAETFRIPVVVTNQVMAQMGAPSQQPNYGFVEHERKKLRPSPGYEDSTYDSSTVTAALGTKWAHAVNTRLVLERHAGQRYIRIAKSPMAPSLAFPYAIAAGGLYLSSSEVHDASAGGGTSILNEGSVTHSKPDDRFLMDVG</sequence>
<dbReference type="Proteomes" id="UP000054558">
    <property type="component" value="Unassembled WGS sequence"/>
</dbReference>
<dbReference type="AlphaFoldDB" id="A0A1Y1ICX6"/>
<dbReference type="STRING" id="105231.A0A1Y1ICX6"/>
<dbReference type="OMA" id="IHCQGHN"/>
<keyword evidence="4" id="KW-0227">DNA damage</keyword>
<dbReference type="GO" id="GO:0033063">
    <property type="term" value="C:Rad51B-Rad51C-Rad51D-XRCC2 complex"/>
    <property type="evidence" value="ECO:0007669"/>
    <property type="project" value="InterPro"/>
</dbReference>
<dbReference type="Pfam" id="PF26169">
    <property type="entry name" value="HHH_XRCC3_RpoA"/>
    <property type="match status" value="1"/>
</dbReference>
<dbReference type="CDD" id="cd19493">
    <property type="entry name" value="Rad51B"/>
    <property type="match status" value="1"/>
</dbReference>
<dbReference type="InterPro" id="IPR058766">
    <property type="entry name" value="HHH_XRCC3_RAD51B"/>
</dbReference>
<feature type="domain" description="RecA family profile 1" evidence="10">
    <location>
        <begin position="88"/>
        <end position="265"/>
    </location>
</feature>
<accession>A0A1Y1ICX6</accession>
<dbReference type="GO" id="GO:0000724">
    <property type="term" value="P:double-strand break repair via homologous recombination"/>
    <property type="evidence" value="ECO:0000318"/>
    <property type="project" value="GO_Central"/>
</dbReference>
<dbReference type="PROSITE" id="PS50162">
    <property type="entry name" value="RECA_2"/>
    <property type="match status" value="1"/>
</dbReference>
<evidence type="ECO:0000256" key="8">
    <source>
        <dbReference type="ARBA" id="ARBA00023204"/>
    </source>
</evidence>
<evidence type="ECO:0000256" key="4">
    <source>
        <dbReference type="ARBA" id="ARBA00022763"/>
    </source>
</evidence>
<comment type="subcellular location">
    <subcellularLocation>
        <location evidence="1">Nucleus</location>
    </subcellularLocation>
</comment>
<dbReference type="InterPro" id="IPR013632">
    <property type="entry name" value="Rad51_C"/>
</dbReference>